<reference evidence="7" key="1">
    <citation type="submission" date="2021-01" db="EMBL/GenBank/DDBJ databases">
        <title>YIM 132084 draft genome.</title>
        <authorList>
            <person name="An D."/>
        </authorList>
    </citation>
    <scope>NUCLEOTIDE SEQUENCE</scope>
    <source>
        <strain evidence="7">YIM 132084</strain>
    </source>
</reference>
<dbReference type="Gene3D" id="3.40.250.10">
    <property type="entry name" value="Rhodanese-like domain"/>
    <property type="match status" value="1"/>
</dbReference>
<evidence type="ECO:0000256" key="2">
    <source>
        <dbReference type="ARBA" id="ARBA00022643"/>
    </source>
</evidence>
<name>A0A938YBQ7_9ACTN</name>
<dbReference type="EMBL" id="JAERWK010000030">
    <property type="protein sequence ID" value="MBM9469591.1"/>
    <property type="molecule type" value="Genomic_DNA"/>
</dbReference>
<dbReference type="Pfam" id="PF00581">
    <property type="entry name" value="Rhodanese"/>
    <property type="match status" value="1"/>
</dbReference>
<keyword evidence="3 7" id="KW-0560">Oxidoreductase</keyword>
<evidence type="ECO:0000256" key="3">
    <source>
        <dbReference type="ARBA" id="ARBA00023002"/>
    </source>
</evidence>
<keyword evidence="1" id="KW-0285">Flavoprotein</keyword>
<dbReference type="InterPro" id="IPR001763">
    <property type="entry name" value="Rhodanese-like_dom"/>
</dbReference>
<dbReference type="GO" id="GO:0004497">
    <property type="term" value="F:monooxygenase activity"/>
    <property type="evidence" value="ECO:0007669"/>
    <property type="project" value="UniProtKB-KW"/>
</dbReference>
<accession>A0A938YBQ7</accession>
<feature type="domain" description="Rhodanese" evidence="6">
    <location>
        <begin position="490"/>
        <end position="577"/>
    </location>
</feature>
<dbReference type="PANTHER" id="PTHR30011">
    <property type="entry name" value="ALKANESULFONATE MONOOXYGENASE-RELATED"/>
    <property type="match status" value="1"/>
</dbReference>
<protein>
    <submittedName>
        <fullName evidence="7">NtaA/DmoA family FMN-dependent monooxygenase</fullName>
        <ecNumber evidence="7">1.14.-.-</ecNumber>
    </submittedName>
</protein>
<evidence type="ECO:0000256" key="4">
    <source>
        <dbReference type="ARBA" id="ARBA00023033"/>
    </source>
</evidence>
<dbReference type="InterPro" id="IPR016215">
    <property type="entry name" value="NTA_MOA"/>
</dbReference>
<dbReference type="SUPFAM" id="SSF51679">
    <property type="entry name" value="Bacterial luciferase-like"/>
    <property type="match status" value="1"/>
</dbReference>
<dbReference type="PANTHER" id="PTHR30011:SF16">
    <property type="entry name" value="C2H2 FINGER DOMAIN TRANSCRIPTION FACTOR (EUROFUNG)-RELATED"/>
    <property type="match status" value="1"/>
</dbReference>
<evidence type="ECO:0000256" key="5">
    <source>
        <dbReference type="ARBA" id="ARBA00033748"/>
    </source>
</evidence>
<proteinExistence type="inferred from homology"/>
<dbReference type="SUPFAM" id="SSF52821">
    <property type="entry name" value="Rhodanese/Cell cycle control phosphatase"/>
    <property type="match status" value="1"/>
</dbReference>
<sequence>MADKRQLRIGHSLWPLGRHGSAWRLPRVHRLLEGDPQFYRDSVQTAERGLFDYFFLGSSESARLPARQAQTAEGGGFRAADGARGIGGSGGPGADHYWTPNQLIKLESFTATSFVAALSRNIGLAATFNTTYHHPYTIARQAATLDHLSGGRAAINIVTGRADDAARNYGLPQQPDTDDRWERAEEFIKILWSLWDGWEDGWLINDKAGGVYIDPDRIRSSDFHGRFFDVAGPINIPPSPQRRIPLIVAGASQRSFEFGAKYADVRFIPFADRQAEYYRTQKDLAAGYGRNPDDYFLLPGITFYVDETSTGAHARFREVQDLATPVYSASALGAVLGYDLTPFAQTDRVLDVVDLAAIPDAAWVVHRAIHGFGDEHITLADLDHFVANMPFNQVPVVGSGTEVADWIEEQFLDRKLDGVVVFPPFQPGALDAFVDLVVPELQRRGLFRTSYEGTTFRERLSGRSGRTVSRPATPVVTPELVDAAEAVRRVAAGAALFDVRNTPTDPVDGAVPVAKDALVRAVAEAGIARHQPVVVYCGSIAGSGPAADALSAAGWSQVSHVDGGYQAIRSVVADAVTSP</sequence>
<gene>
    <name evidence="7" type="ORF">JL106_20090</name>
</gene>
<dbReference type="Gene3D" id="3.20.20.30">
    <property type="entry name" value="Luciferase-like domain"/>
    <property type="match status" value="1"/>
</dbReference>
<dbReference type="InterPro" id="IPR011251">
    <property type="entry name" value="Luciferase-like_dom"/>
</dbReference>
<dbReference type="InterPro" id="IPR036873">
    <property type="entry name" value="Rhodanese-like_dom_sf"/>
</dbReference>
<evidence type="ECO:0000256" key="1">
    <source>
        <dbReference type="ARBA" id="ARBA00022630"/>
    </source>
</evidence>
<keyword evidence="2" id="KW-0288">FMN</keyword>
<dbReference type="Pfam" id="PF00296">
    <property type="entry name" value="Bac_luciferase"/>
    <property type="match status" value="1"/>
</dbReference>
<dbReference type="AlphaFoldDB" id="A0A938YBQ7"/>
<dbReference type="Proteomes" id="UP000663792">
    <property type="component" value="Unassembled WGS sequence"/>
</dbReference>
<dbReference type="RefSeq" id="WP_205262555.1">
    <property type="nucleotide sequence ID" value="NZ_JAERWK010000030.1"/>
</dbReference>
<dbReference type="GO" id="GO:0016705">
    <property type="term" value="F:oxidoreductase activity, acting on paired donors, with incorporation or reduction of molecular oxygen"/>
    <property type="evidence" value="ECO:0007669"/>
    <property type="project" value="InterPro"/>
</dbReference>
<evidence type="ECO:0000259" key="6">
    <source>
        <dbReference type="PROSITE" id="PS50206"/>
    </source>
</evidence>
<comment type="caution">
    <text evidence="7">The sequence shown here is derived from an EMBL/GenBank/DDBJ whole genome shotgun (WGS) entry which is preliminary data.</text>
</comment>
<dbReference type="PROSITE" id="PS50206">
    <property type="entry name" value="RHODANESE_3"/>
    <property type="match status" value="1"/>
</dbReference>
<organism evidence="7 8">
    <name type="scientific">Nakamurella leprariae</name>
    <dbReference type="NCBI Taxonomy" id="2803911"/>
    <lineage>
        <taxon>Bacteria</taxon>
        <taxon>Bacillati</taxon>
        <taxon>Actinomycetota</taxon>
        <taxon>Actinomycetes</taxon>
        <taxon>Nakamurellales</taxon>
        <taxon>Nakamurellaceae</taxon>
        <taxon>Nakamurella</taxon>
    </lineage>
</organism>
<dbReference type="EC" id="1.14.-.-" evidence="7"/>
<dbReference type="NCBIfam" id="TIGR03860">
    <property type="entry name" value="FMN_nitrolo"/>
    <property type="match status" value="1"/>
</dbReference>
<comment type="similarity">
    <text evidence="5">Belongs to the NtaA/SnaA/DszA monooxygenase family.</text>
</comment>
<dbReference type="InterPro" id="IPR036661">
    <property type="entry name" value="Luciferase-like_sf"/>
</dbReference>
<evidence type="ECO:0000313" key="7">
    <source>
        <dbReference type="EMBL" id="MBM9469591.1"/>
    </source>
</evidence>
<keyword evidence="8" id="KW-1185">Reference proteome</keyword>
<dbReference type="InterPro" id="IPR051260">
    <property type="entry name" value="Diverse_substr_monoxygenases"/>
</dbReference>
<keyword evidence="4 7" id="KW-0503">Monooxygenase</keyword>
<dbReference type="CDD" id="cd00158">
    <property type="entry name" value="RHOD"/>
    <property type="match status" value="1"/>
</dbReference>
<evidence type="ECO:0000313" key="8">
    <source>
        <dbReference type="Proteomes" id="UP000663792"/>
    </source>
</evidence>